<organism evidence="1 2">
    <name type="scientific">Saccharopolyspora erythraea</name>
    <name type="common">Streptomyces erythraeus</name>
    <dbReference type="NCBI Taxonomy" id="1836"/>
    <lineage>
        <taxon>Bacteria</taxon>
        <taxon>Bacillati</taxon>
        <taxon>Actinomycetota</taxon>
        <taxon>Actinomycetes</taxon>
        <taxon>Pseudonocardiales</taxon>
        <taxon>Pseudonocardiaceae</taxon>
        <taxon>Saccharopolyspora</taxon>
    </lineage>
</organism>
<dbReference type="RefSeq" id="WP_009950896.1">
    <property type="nucleotide sequence ID" value="NZ_BAAAGS010000091.1"/>
</dbReference>
<dbReference type="Pfam" id="PF05139">
    <property type="entry name" value="Erythro_esteras"/>
    <property type="match status" value="1"/>
</dbReference>
<keyword evidence="2" id="KW-1185">Reference proteome</keyword>
<dbReference type="SUPFAM" id="SSF159501">
    <property type="entry name" value="EreA/ChaN-like"/>
    <property type="match status" value="1"/>
</dbReference>
<reference evidence="1 2" key="1">
    <citation type="journal article" date="2019" name="Int. J. Syst. Evol. Microbiol.">
        <title>The Global Catalogue of Microorganisms (GCM) 10K type strain sequencing project: providing services to taxonomists for standard genome sequencing and annotation.</title>
        <authorList>
            <consortium name="The Broad Institute Genomics Platform"/>
            <consortium name="The Broad Institute Genome Sequencing Center for Infectious Disease"/>
            <person name="Wu L."/>
            <person name="Ma J."/>
        </authorList>
    </citation>
    <scope>NUCLEOTIDE SEQUENCE [LARGE SCALE GENOMIC DNA]</scope>
    <source>
        <strain evidence="1 2">JCM 10303</strain>
    </source>
</reference>
<evidence type="ECO:0000313" key="1">
    <source>
        <dbReference type="EMBL" id="GAA0561393.1"/>
    </source>
</evidence>
<dbReference type="Gene3D" id="3.40.1660.10">
    <property type="entry name" value="EreA-like (biosynthetic domain)"/>
    <property type="match status" value="1"/>
</dbReference>
<protein>
    <submittedName>
        <fullName evidence="1">Uncharacterized protein</fullName>
    </submittedName>
</protein>
<dbReference type="EMBL" id="BAAAGS010000091">
    <property type="protein sequence ID" value="GAA0561393.1"/>
    <property type="molecule type" value="Genomic_DNA"/>
</dbReference>
<gene>
    <name evidence="1" type="ORF">GCM10009533_67840</name>
</gene>
<sequence>MVFDGELTLLPMGQYLHRALGGDYVALAATHTGTSAPEIELDDSSDSGFAVREVDLPAPEDGSIEAAAVAARIGTGLVDLRAQAPGLDRIRSQSTWMRTPLRDAFDAVLTVPTATAEVSTPRPARD</sequence>
<dbReference type="Proteomes" id="UP001500729">
    <property type="component" value="Unassembled WGS sequence"/>
</dbReference>
<dbReference type="InterPro" id="IPR007815">
    <property type="entry name" value="Emycin_Estase"/>
</dbReference>
<accession>A0ABN1E8H5</accession>
<evidence type="ECO:0000313" key="2">
    <source>
        <dbReference type="Proteomes" id="UP001500729"/>
    </source>
</evidence>
<name>A0ABN1E8H5_SACER</name>
<proteinExistence type="predicted"/>
<comment type="caution">
    <text evidence="1">The sequence shown here is derived from an EMBL/GenBank/DDBJ whole genome shotgun (WGS) entry which is preliminary data.</text>
</comment>